<accession>A0A8S5PF26</accession>
<reference evidence="1" key="1">
    <citation type="journal article" date="2021" name="Proc. Natl. Acad. Sci. U.S.A.">
        <title>A Catalog of Tens of Thousands of Viruses from Human Metagenomes Reveals Hidden Associations with Chronic Diseases.</title>
        <authorList>
            <person name="Tisza M.J."/>
            <person name="Buck C.B."/>
        </authorList>
    </citation>
    <scope>NUCLEOTIDE SEQUENCE</scope>
    <source>
        <strain evidence="1">Ctorp6</strain>
    </source>
</reference>
<protein>
    <submittedName>
        <fullName evidence="1">Uncharacterized protein</fullName>
    </submittedName>
</protein>
<proteinExistence type="predicted"/>
<sequence length="64" mass="7370">MNKAKIKEAVTSLEGLSYHDWQKVKAGIDQHFHAKEIKHKRELTLDSCETIVDSILQQFGCEQD</sequence>
<evidence type="ECO:0000313" key="1">
    <source>
        <dbReference type="EMBL" id="DAE04820.1"/>
    </source>
</evidence>
<organism evidence="1">
    <name type="scientific">Siphoviridae sp. ctorp6</name>
    <dbReference type="NCBI Taxonomy" id="2825673"/>
    <lineage>
        <taxon>Viruses</taxon>
        <taxon>Duplodnaviria</taxon>
        <taxon>Heunggongvirae</taxon>
        <taxon>Uroviricota</taxon>
        <taxon>Caudoviricetes</taxon>
    </lineage>
</organism>
<dbReference type="EMBL" id="BK015394">
    <property type="protein sequence ID" value="DAE04820.1"/>
    <property type="molecule type" value="Genomic_DNA"/>
</dbReference>
<name>A0A8S5PF26_9CAUD</name>